<reference evidence="4 5" key="1">
    <citation type="submission" date="2015-03" db="EMBL/GenBank/DDBJ databases">
        <title>Draft Genome Sequence of Burkholderia andropogonis type strain ICMP2807, isolated from Sorghum bicolor.</title>
        <authorList>
            <person name="Lopes-Santos L."/>
            <person name="Castro D.B."/>
            <person name="Ottoboni L.M."/>
            <person name="Park D."/>
            <person name="Weirc B.S."/>
            <person name="Destefano S.A."/>
        </authorList>
    </citation>
    <scope>NUCLEOTIDE SEQUENCE [LARGE SCALE GENOMIC DNA]</scope>
    <source>
        <strain evidence="4 5">ICMP2807</strain>
    </source>
</reference>
<dbReference type="SUPFAM" id="SSF48208">
    <property type="entry name" value="Six-hairpin glycosidases"/>
    <property type="match status" value="1"/>
</dbReference>
<gene>
    <name evidence="4" type="ORF">WM40_05900</name>
</gene>
<accession>A0A0F5K3M7</accession>
<comment type="caution">
    <text evidence="4">The sequence shown here is derived from an EMBL/GenBank/DDBJ whole genome shotgun (WGS) entry which is preliminary data.</text>
</comment>
<dbReference type="GO" id="GO:0004553">
    <property type="term" value="F:hydrolase activity, hydrolyzing O-glycosyl compounds"/>
    <property type="evidence" value="ECO:0007669"/>
    <property type="project" value="UniProtKB-ARBA"/>
</dbReference>
<keyword evidence="5" id="KW-1185">Reference proteome</keyword>
<dbReference type="Gene3D" id="1.50.10.10">
    <property type="match status" value="1"/>
</dbReference>
<proteinExistence type="predicted"/>
<sequence length="699" mass="76431">MTPVSAAIGDHGVVGNMRTLALVSTAAHIDFLCYPAFDSPTVFASLLDAERGGHFAIAPRLQRPRVRQMYLPETNVLLTRFMSEEGVVEIVDFMPLHTGRNDGNHAPGTSVPQEGHAAPQCTEANQLIRIVSIIRGTIGFDLLCAPRFNYARTPHETTQDAHGDVLFIPCYDDAPPQDVAAASDGVGAPAQDRIRQPPLRLSASVPLSIANGDACAHFALSEGTRVAFVFGADDDGLGQGATGDIARAIHSPEADINASLAMPSPSRAPACGKASSHEEGEGRRSPANDEKGMMSPGRQTLAAIVPCLHATIAGWRAWSDRATYRGRYREMVTRSALLLKLLSSRDHGAIIAAGTFGLPETTEGHRRWDYRYTWIRDAAFSIYALIRLGHADEADAFVRWMNRRVDHPDFDGRLKVVYGLAGDCPSEEVALASLADGHAQQPPLIGNAAADQLQLDIYGALMDALYLDNKYGTPISHDGWRNVTKMIEYVVEHWREPDAGIWEFRPGNQPLLHSRLMCWVAVDRALRLAAKRSLPAPVERWTAVRGDIYDDIFTHFWNPDLKAFVQSRGGNRLDAAALMMPLVKFISPKDPRWLSTLDAIGRELVVDPLVYRYPPDGGDGLDGSEGSFLACSFWYAEALARAGRVDEGRLIFEKTLGYANHLGLYSEELSAAGEPLGNFPQCLPHLALISAAYELDRNL</sequence>
<feature type="compositionally biased region" description="Basic and acidic residues" evidence="1">
    <location>
        <begin position="275"/>
        <end position="292"/>
    </location>
</feature>
<feature type="region of interest" description="Disordered" evidence="1">
    <location>
        <begin position="259"/>
        <end position="295"/>
    </location>
</feature>
<evidence type="ECO:0000259" key="3">
    <source>
        <dbReference type="Pfam" id="PF19291"/>
    </source>
</evidence>
<dbReference type="InterPro" id="IPR012341">
    <property type="entry name" value="6hp_glycosidase-like_sf"/>
</dbReference>
<dbReference type="PANTHER" id="PTHR31616:SF0">
    <property type="entry name" value="GLUCAN 1,4-ALPHA-GLUCOSIDASE"/>
    <property type="match status" value="1"/>
</dbReference>
<organism evidence="4 5">
    <name type="scientific">Robbsia andropogonis</name>
    <dbReference type="NCBI Taxonomy" id="28092"/>
    <lineage>
        <taxon>Bacteria</taxon>
        <taxon>Pseudomonadati</taxon>
        <taxon>Pseudomonadota</taxon>
        <taxon>Betaproteobacteria</taxon>
        <taxon>Burkholderiales</taxon>
        <taxon>Burkholderiaceae</taxon>
        <taxon>Robbsia</taxon>
    </lineage>
</organism>
<name>A0A0F5K3M7_9BURK</name>
<dbReference type="PATRIC" id="fig|28092.6.peg.1405"/>
<evidence type="ECO:0000259" key="2">
    <source>
        <dbReference type="Pfam" id="PF00723"/>
    </source>
</evidence>
<dbReference type="Pfam" id="PF19291">
    <property type="entry name" value="TREH_N"/>
    <property type="match status" value="1"/>
</dbReference>
<feature type="domain" description="Trehalase-like N-terminal" evidence="3">
    <location>
        <begin position="7"/>
        <end position="98"/>
    </location>
</feature>
<dbReference type="InterPro" id="IPR008928">
    <property type="entry name" value="6-hairpin_glycosidase_sf"/>
</dbReference>
<evidence type="ECO:0000256" key="1">
    <source>
        <dbReference type="SAM" id="MobiDB-lite"/>
    </source>
</evidence>
<dbReference type="InterPro" id="IPR045582">
    <property type="entry name" value="Trehalase-like_N"/>
</dbReference>
<dbReference type="STRING" id="28092.WM40_05900"/>
<dbReference type="InterPro" id="IPR011613">
    <property type="entry name" value="GH15-like"/>
</dbReference>
<evidence type="ECO:0000313" key="5">
    <source>
        <dbReference type="Proteomes" id="UP000033618"/>
    </source>
</evidence>
<feature type="domain" description="GH15-like" evidence="2">
    <location>
        <begin position="326"/>
        <end position="693"/>
    </location>
</feature>
<dbReference type="PANTHER" id="PTHR31616">
    <property type="entry name" value="TREHALASE"/>
    <property type="match status" value="1"/>
</dbReference>
<dbReference type="EMBL" id="LAQU01000004">
    <property type="protein sequence ID" value="KKB64530.1"/>
    <property type="molecule type" value="Genomic_DNA"/>
</dbReference>
<dbReference type="AlphaFoldDB" id="A0A0F5K3M7"/>
<dbReference type="Pfam" id="PF00723">
    <property type="entry name" value="Glyco_hydro_15"/>
    <property type="match status" value="1"/>
</dbReference>
<dbReference type="GO" id="GO:0005975">
    <property type="term" value="P:carbohydrate metabolic process"/>
    <property type="evidence" value="ECO:0007669"/>
    <property type="project" value="InterPro"/>
</dbReference>
<evidence type="ECO:0000313" key="4">
    <source>
        <dbReference type="EMBL" id="KKB64530.1"/>
    </source>
</evidence>
<dbReference type="Proteomes" id="UP000033618">
    <property type="component" value="Unassembled WGS sequence"/>
</dbReference>
<protein>
    <submittedName>
        <fullName evidence="4">Uncharacterized protein</fullName>
    </submittedName>
</protein>